<dbReference type="Proteomes" id="UP000010878">
    <property type="component" value="Chromosome"/>
</dbReference>
<feature type="transmembrane region" description="Helical" evidence="2">
    <location>
        <begin position="80"/>
        <end position="97"/>
    </location>
</feature>
<evidence type="ECO:0000256" key="1">
    <source>
        <dbReference type="SAM" id="MobiDB-lite"/>
    </source>
</evidence>
<accession>L0JYB5</accession>
<dbReference type="PANTHER" id="PTHR37938">
    <property type="entry name" value="BLL0215 PROTEIN"/>
    <property type="match status" value="1"/>
</dbReference>
<gene>
    <name evidence="4" type="ORF">Natoc_0980</name>
</gene>
<dbReference type="PANTHER" id="PTHR37938:SF1">
    <property type="entry name" value="BLL0215 PROTEIN"/>
    <property type="match status" value="1"/>
</dbReference>
<dbReference type="EMBL" id="CP003929">
    <property type="protein sequence ID" value="AGB36828.1"/>
    <property type="molecule type" value="Genomic_DNA"/>
</dbReference>
<evidence type="ECO:0000313" key="5">
    <source>
        <dbReference type="Proteomes" id="UP000010878"/>
    </source>
</evidence>
<dbReference type="GeneID" id="14402178"/>
<evidence type="ECO:0000313" key="4">
    <source>
        <dbReference type="EMBL" id="AGB36828.1"/>
    </source>
</evidence>
<evidence type="ECO:0000256" key="2">
    <source>
        <dbReference type="SAM" id="Phobius"/>
    </source>
</evidence>
<keyword evidence="2" id="KW-0812">Transmembrane</keyword>
<protein>
    <submittedName>
        <fullName evidence="4">Putative membrane protein</fullName>
    </submittedName>
</protein>
<keyword evidence="2" id="KW-1133">Transmembrane helix</keyword>
<name>L0JYB5_9EURY</name>
<dbReference type="KEGG" id="nou:Natoc_0980"/>
<reference evidence="4 5" key="1">
    <citation type="submission" date="2012-11" db="EMBL/GenBank/DDBJ databases">
        <title>FINISHED of Natronococcus occultus SP4, DSM 3396.</title>
        <authorList>
            <consortium name="DOE Joint Genome Institute"/>
            <person name="Eisen J."/>
            <person name="Huntemann M."/>
            <person name="Wei C.-L."/>
            <person name="Han J."/>
            <person name="Detter J.C."/>
            <person name="Han C."/>
            <person name="Tapia R."/>
            <person name="Chen A."/>
            <person name="Kyrpides N."/>
            <person name="Mavromatis K."/>
            <person name="Markowitz V."/>
            <person name="Szeto E."/>
            <person name="Ivanova N."/>
            <person name="Mikhailova N."/>
            <person name="Ovchinnikova G."/>
            <person name="Pagani I."/>
            <person name="Pati A."/>
            <person name="Goodwin L."/>
            <person name="Nordberg H.P."/>
            <person name="Cantor M.N."/>
            <person name="Hua S.X."/>
            <person name="Woyke T."/>
            <person name="Eisen J."/>
            <person name="Klenk H.-P."/>
            <person name="Klenk H.-P."/>
        </authorList>
    </citation>
    <scope>NUCLEOTIDE SEQUENCE [LARGE SCALE GENOMIC DNA]</scope>
    <source>
        <strain evidence="4 5">SP4</strain>
    </source>
</reference>
<dbReference type="STRING" id="694430.Natoc_0980"/>
<proteinExistence type="predicted"/>
<dbReference type="HOGENOM" id="CLU_093716_1_1_2"/>
<dbReference type="Pfam" id="PF03703">
    <property type="entry name" value="bPH_2"/>
    <property type="match status" value="1"/>
</dbReference>
<sequence>MTTATSDSDPDSDPAADTHPGVDEPTDRERIDAWLALADDETVRWHGRPRIQTVVPWLAVAVLGMAGIAVAVAVGWLSPLALGWLPVLSALPLWRYVRVARTAFVITDRRVAIRRGVLGVSVRAVALERTQNTTVTQGAIETVIDAGTVAVETASGSTLAFRSIDDPLVVRRVLERAATGDAVGEIPGTRAQWEAVRDEVRNWRVTIEDATDPCEDR</sequence>
<feature type="domain" description="YdbS-like PH" evidence="3">
    <location>
        <begin position="100"/>
        <end position="172"/>
    </location>
</feature>
<dbReference type="AlphaFoldDB" id="L0JYB5"/>
<dbReference type="RefSeq" id="WP_015320282.1">
    <property type="nucleotide sequence ID" value="NC_019974.1"/>
</dbReference>
<keyword evidence="2" id="KW-0472">Membrane</keyword>
<dbReference type="eggNOG" id="arCOG04619">
    <property type="taxonomic scope" value="Archaea"/>
</dbReference>
<organism evidence="4 5">
    <name type="scientific">Natronococcus occultus SP4</name>
    <dbReference type="NCBI Taxonomy" id="694430"/>
    <lineage>
        <taxon>Archaea</taxon>
        <taxon>Methanobacteriati</taxon>
        <taxon>Methanobacteriota</taxon>
        <taxon>Stenosarchaea group</taxon>
        <taxon>Halobacteria</taxon>
        <taxon>Halobacteriales</taxon>
        <taxon>Natrialbaceae</taxon>
        <taxon>Natronococcus</taxon>
    </lineage>
</organism>
<evidence type="ECO:0000259" key="3">
    <source>
        <dbReference type="Pfam" id="PF03703"/>
    </source>
</evidence>
<dbReference type="InterPro" id="IPR005182">
    <property type="entry name" value="YdbS-like_PH"/>
</dbReference>
<dbReference type="OrthoDB" id="204675at2157"/>
<keyword evidence="5" id="KW-1185">Reference proteome</keyword>
<feature type="region of interest" description="Disordered" evidence="1">
    <location>
        <begin position="1"/>
        <end position="26"/>
    </location>
</feature>
<feature type="transmembrane region" description="Helical" evidence="2">
    <location>
        <begin position="54"/>
        <end position="74"/>
    </location>
</feature>